<comment type="caution">
    <text evidence="1">The sequence shown here is derived from an EMBL/GenBank/DDBJ whole genome shotgun (WGS) entry which is preliminary data.</text>
</comment>
<gene>
    <name evidence="1" type="ORF">GCM10007853_25800</name>
</gene>
<evidence type="ECO:0000313" key="2">
    <source>
        <dbReference type="Proteomes" id="UP001161391"/>
    </source>
</evidence>
<protein>
    <submittedName>
        <fullName evidence="1">Uncharacterized protein</fullName>
    </submittedName>
</protein>
<organism evidence="1 2">
    <name type="scientific">Algimonas ampicilliniresistens</name>
    <dbReference type="NCBI Taxonomy" id="1298735"/>
    <lineage>
        <taxon>Bacteria</taxon>
        <taxon>Pseudomonadati</taxon>
        <taxon>Pseudomonadota</taxon>
        <taxon>Alphaproteobacteria</taxon>
        <taxon>Maricaulales</taxon>
        <taxon>Robiginitomaculaceae</taxon>
        <taxon>Algimonas</taxon>
    </lineage>
</organism>
<dbReference type="Proteomes" id="UP001161391">
    <property type="component" value="Unassembled WGS sequence"/>
</dbReference>
<reference evidence="1" key="2">
    <citation type="submission" date="2023-01" db="EMBL/GenBank/DDBJ databases">
        <title>Draft genome sequence of Algimonas ampicilliniresistens strain NBRC 108219.</title>
        <authorList>
            <person name="Sun Q."/>
            <person name="Mori K."/>
        </authorList>
    </citation>
    <scope>NUCLEOTIDE SEQUENCE</scope>
    <source>
        <strain evidence="1">NBRC 108219</strain>
    </source>
</reference>
<dbReference type="EMBL" id="BSNK01000002">
    <property type="protein sequence ID" value="GLQ24706.1"/>
    <property type="molecule type" value="Genomic_DNA"/>
</dbReference>
<proteinExistence type="predicted"/>
<accession>A0ABQ5VB13</accession>
<sequence length="86" mass="9241">MDDAFVKANIRGNGPTQCRSLDELRPRADDSMDCLGLDHDSQVFKAIKIVGESVPNSGPRAYAFLSSHAVKATANAASLIDDIHID</sequence>
<reference evidence="1" key="1">
    <citation type="journal article" date="2014" name="Int. J. Syst. Evol. Microbiol.">
        <title>Complete genome of a new Firmicutes species belonging to the dominant human colonic microbiota ('Ruminococcus bicirculans') reveals two chromosomes and a selective capacity to utilize plant glucans.</title>
        <authorList>
            <consortium name="NISC Comparative Sequencing Program"/>
            <person name="Wegmann U."/>
            <person name="Louis P."/>
            <person name="Goesmann A."/>
            <person name="Henrissat B."/>
            <person name="Duncan S.H."/>
            <person name="Flint H.J."/>
        </authorList>
    </citation>
    <scope>NUCLEOTIDE SEQUENCE</scope>
    <source>
        <strain evidence="1">NBRC 108219</strain>
    </source>
</reference>
<name>A0ABQ5VB13_9PROT</name>
<keyword evidence="2" id="KW-1185">Reference proteome</keyword>
<evidence type="ECO:0000313" key="1">
    <source>
        <dbReference type="EMBL" id="GLQ24706.1"/>
    </source>
</evidence>